<sequence>MTEEDYSAASSSGTRPDLPTQDVDAPDPALEKLILGLSDALGNAPIPPHLRHLAQRLERALADRLGTDGGDPSN</sequence>
<accession>A0ABW4S6N4</accession>
<dbReference type="RefSeq" id="WP_390261516.1">
    <property type="nucleotide sequence ID" value="NZ_JBHUGH010000009.1"/>
</dbReference>
<gene>
    <name evidence="2" type="ORF">ACFSGJ_11080</name>
</gene>
<evidence type="ECO:0000313" key="2">
    <source>
        <dbReference type="EMBL" id="MFD1912753.1"/>
    </source>
</evidence>
<feature type="region of interest" description="Disordered" evidence="1">
    <location>
        <begin position="1"/>
        <end position="27"/>
    </location>
</feature>
<organism evidence="2 3">
    <name type="scientific">Halodurantibacterium flavum</name>
    <dbReference type="NCBI Taxonomy" id="1382802"/>
    <lineage>
        <taxon>Bacteria</taxon>
        <taxon>Pseudomonadati</taxon>
        <taxon>Pseudomonadota</taxon>
        <taxon>Alphaproteobacteria</taxon>
        <taxon>Rhodobacterales</taxon>
        <taxon>Paracoccaceae</taxon>
        <taxon>Halodurantibacterium</taxon>
    </lineage>
</organism>
<keyword evidence="3" id="KW-1185">Reference proteome</keyword>
<reference evidence="3" key="1">
    <citation type="journal article" date="2019" name="Int. J. Syst. Evol. Microbiol.">
        <title>The Global Catalogue of Microorganisms (GCM) 10K type strain sequencing project: providing services to taxonomists for standard genome sequencing and annotation.</title>
        <authorList>
            <consortium name="The Broad Institute Genomics Platform"/>
            <consortium name="The Broad Institute Genome Sequencing Center for Infectious Disease"/>
            <person name="Wu L."/>
            <person name="Ma J."/>
        </authorList>
    </citation>
    <scope>NUCLEOTIDE SEQUENCE [LARGE SCALE GENOMIC DNA]</scope>
    <source>
        <strain evidence="3">CGMCC 4.7242</strain>
    </source>
</reference>
<dbReference type="EMBL" id="JBHUGH010000009">
    <property type="protein sequence ID" value="MFD1912753.1"/>
    <property type="molecule type" value="Genomic_DNA"/>
</dbReference>
<evidence type="ECO:0000256" key="1">
    <source>
        <dbReference type="SAM" id="MobiDB-lite"/>
    </source>
</evidence>
<comment type="caution">
    <text evidence="2">The sequence shown here is derived from an EMBL/GenBank/DDBJ whole genome shotgun (WGS) entry which is preliminary data.</text>
</comment>
<name>A0ABW4S6N4_9RHOB</name>
<protein>
    <recommendedName>
        <fullName evidence="4">Anti-sigma factor NepR domain-containing protein</fullName>
    </recommendedName>
</protein>
<dbReference type="Proteomes" id="UP001597353">
    <property type="component" value="Unassembled WGS sequence"/>
</dbReference>
<evidence type="ECO:0008006" key="4">
    <source>
        <dbReference type="Google" id="ProtNLM"/>
    </source>
</evidence>
<proteinExistence type="predicted"/>
<evidence type="ECO:0000313" key="3">
    <source>
        <dbReference type="Proteomes" id="UP001597353"/>
    </source>
</evidence>